<name>A0AAP5I9F9_9CYAN</name>
<proteinExistence type="predicted"/>
<dbReference type="AlphaFoldDB" id="A0AAP5I9F9"/>
<protein>
    <submittedName>
        <fullName evidence="1">Uncharacterized protein</fullName>
    </submittedName>
</protein>
<organism evidence="1 2">
    <name type="scientific">Aetokthonos hydrillicola Thurmond2011</name>
    <dbReference type="NCBI Taxonomy" id="2712845"/>
    <lineage>
        <taxon>Bacteria</taxon>
        <taxon>Bacillati</taxon>
        <taxon>Cyanobacteriota</taxon>
        <taxon>Cyanophyceae</taxon>
        <taxon>Nostocales</taxon>
        <taxon>Hapalosiphonaceae</taxon>
        <taxon>Aetokthonos</taxon>
    </lineage>
</organism>
<sequence length="129" mass="15089">MASSQESALLQLLFRGELEIKEIAHPNNSAKKNNYLSADFSQISSLLKEEAKRRYKYTKRVLELNLSKRTSESLTPIIQQVSREIVDEHPPKWRTLCRWLYDYESSGQDIRSLVPRHSAKGNRRQLDEE</sequence>
<comment type="caution">
    <text evidence="1">The sequence shown here is derived from an EMBL/GenBank/DDBJ whole genome shotgun (WGS) entry which is preliminary data.</text>
</comment>
<dbReference type="Proteomes" id="UP000667802">
    <property type="component" value="Unassembled WGS sequence"/>
</dbReference>
<reference evidence="2" key="1">
    <citation type="journal article" date="2021" name="Science">
        <title>Hunting the eagle killer: A cyanobacterial neurotoxin causes vacuolar myelinopathy.</title>
        <authorList>
            <person name="Breinlinger S."/>
            <person name="Phillips T.J."/>
            <person name="Haram B.N."/>
            <person name="Mares J."/>
            <person name="Martinez Yerena J.A."/>
            <person name="Hrouzek P."/>
            <person name="Sobotka R."/>
            <person name="Henderson W.M."/>
            <person name="Schmieder P."/>
            <person name="Williams S.M."/>
            <person name="Lauderdale J.D."/>
            <person name="Wilde H.D."/>
            <person name="Gerrin W."/>
            <person name="Kust A."/>
            <person name="Washington J.W."/>
            <person name="Wagner C."/>
            <person name="Geier B."/>
            <person name="Liebeke M."/>
            <person name="Enke H."/>
            <person name="Niedermeyer T.H.J."/>
            <person name="Wilde S.B."/>
        </authorList>
    </citation>
    <scope>NUCLEOTIDE SEQUENCE [LARGE SCALE GENOMIC DNA]</scope>
    <source>
        <strain evidence="2">Thurmond2011</strain>
    </source>
</reference>
<dbReference type="RefSeq" id="WP_208343871.1">
    <property type="nucleotide sequence ID" value="NZ_CAWQFN010000408.1"/>
</dbReference>
<dbReference type="EMBL" id="JAALHA020000011">
    <property type="protein sequence ID" value="MDR9897104.1"/>
    <property type="molecule type" value="Genomic_DNA"/>
</dbReference>
<evidence type="ECO:0000313" key="2">
    <source>
        <dbReference type="Proteomes" id="UP000667802"/>
    </source>
</evidence>
<keyword evidence="2" id="KW-1185">Reference proteome</keyword>
<gene>
    <name evidence="1" type="ORF">G7B40_021420</name>
</gene>
<evidence type="ECO:0000313" key="1">
    <source>
        <dbReference type="EMBL" id="MDR9897104.1"/>
    </source>
</evidence>
<accession>A0AAP5I9F9</accession>